<accession>A0ABW4XTQ9</accession>
<proteinExistence type="predicted"/>
<dbReference type="EMBL" id="JBHUHU010000001">
    <property type="protein sequence ID" value="MFD2098514.1"/>
    <property type="molecule type" value="Genomic_DNA"/>
</dbReference>
<keyword evidence="2" id="KW-1185">Reference proteome</keyword>
<dbReference type="InterPro" id="IPR031009">
    <property type="entry name" value="Tcm_partner"/>
</dbReference>
<evidence type="ECO:0000313" key="1">
    <source>
        <dbReference type="EMBL" id="MFD2098514.1"/>
    </source>
</evidence>
<protein>
    <submittedName>
        <fullName evidence="1">Three-Cys-motif partner protein TcmP</fullName>
    </submittedName>
</protein>
<name>A0ABW4XTQ9_9FLAO</name>
<dbReference type="NCBIfam" id="TIGR04474">
    <property type="entry name" value="tcm_partner"/>
    <property type="match status" value="1"/>
</dbReference>
<dbReference type="RefSeq" id="WP_379829290.1">
    <property type="nucleotide sequence ID" value="NZ_JBHUHU010000001.1"/>
</dbReference>
<organism evidence="1 2">
    <name type="scientific">Flagellimonas iocasae</name>
    <dbReference type="NCBI Taxonomy" id="2055905"/>
    <lineage>
        <taxon>Bacteria</taxon>
        <taxon>Pseudomonadati</taxon>
        <taxon>Bacteroidota</taxon>
        <taxon>Flavobacteriia</taxon>
        <taxon>Flavobacteriales</taxon>
        <taxon>Flavobacteriaceae</taxon>
        <taxon>Flagellimonas</taxon>
    </lineage>
</organism>
<comment type="caution">
    <text evidence="1">The sequence shown here is derived from an EMBL/GenBank/DDBJ whole genome shotgun (WGS) entry which is preliminary data.</text>
</comment>
<dbReference type="Proteomes" id="UP001597342">
    <property type="component" value="Unassembled WGS sequence"/>
</dbReference>
<sequence length="366" mass="42448">MGERNLHSKPFDEGTLVKLDLFRFYIREWLPVFISAKKIYWRTLNIYDFFAGPGQDINGIKGTPLIILEELKPYYDEIEKKQIIVNLYFNEYDVEKFQELESILFQKIAGLPIKVETDSLEFSESFSKKYGSLKGSDKANLLFFDQTGVKQINVTRFKTIISLPRTDFLFFISSSTVKRFVDHPGIAKHLKLNKKEVELTPYHKIHELVLQFYKSQVPKEKEYYLAPFSIKKNAGLYGIIFGSNNVLGIEKFLNSAWRIDSERGTANFDIDNDNILPGQIDLFTGEVQKPKKIEVFEENLKSKIKNGTLKSDKDIYLYTIDNGMKISISRNIVNLLIKEAVMKKEKFDLSNKVCKKNAWITKVTLQ</sequence>
<evidence type="ECO:0000313" key="2">
    <source>
        <dbReference type="Proteomes" id="UP001597342"/>
    </source>
</evidence>
<reference evidence="2" key="1">
    <citation type="journal article" date="2019" name="Int. J. Syst. Evol. Microbiol.">
        <title>The Global Catalogue of Microorganisms (GCM) 10K type strain sequencing project: providing services to taxonomists for standard genome sequencing and annotation.</title>
        <authorList>
            <consortium name="The Broad Institute Genomics Platform"/>
            <consortium name="The Broad Institute Genome Sequencing Center for Infectious Disease"/>
            <person name="Wu L."/>
            <person name="Ma J."/>
        </authorList>
    </citation>
    <scope>NUCLEOTIDE SEQUENCE [LARGE SCALE GENOMIC DNA]</scope>
    <source>
        <strain evidence="2">JCM 3389</strain>
    </source>
</reference>
<gene>
    <name evidence="1" type="primary">tcmP</name>
    <name evidence="1" type="ORF">ACFSJE_01930</name>
</gene>